<keyword evidence="7" id="KW-0560">Oxidoreductase</keyword>
<dbReference type="HOGENOM" id="CLU_001570_14_11_1"/>
<comment type="cofactor">
    <cofactor evidence="1 6">
        <name>heme</name>
        <dbReference type="ChEBI" id="CHEBI:30413"/>
    </cofactor>
</comment>
<evidence type="ECO:0000313" key="10">
    <source>
        <dbReference type="Proteomes" id="UP000016935"/>
    </source>
</evidence>
<dbReference type="InterPro" id="IPR001128">
    <property type="entry name" value="Cyt_P450"/>
</dbReference>
<dbReference type="EMBL" id="KB908844">
    <property type="protein sequence ID" value="EOA82984.1"/>
    <property type="molecule type" value="Genomic_DNA"/>
</dbReference>
<reference evidence="9 10" key="1">
    <citation type="journal article" date="2012" name="PLoS Pathog.">
        <title>Diverse lifestyles and strategies of plant pathogenesis encoded in the genomes of eighteen Dothideomycetes fungi.</title>
        <authorList>
            <person name="Ohm R.A."/>
            <person name="Feau N."/>
            <person name="Henrissat B."/>
            <person name="Schoch C.L."/>
            <person name="Horwitz B.A."/>
            <person name="Barry K.W."/>
            <person name="Condon B.J."/>
            <person name="Copeland A.C."/>
            <person name="Dhillon B."/>
            <person name="Glaser F."/>
            <person name="Hesse C.N."/>
            <person name="Kosti I."/>
            <person name="LaButti K."/>
            <person name="Lindquist E.A."/>
            <person name="Lucas S."/>
            <person name="Salamov A.A."/>
            <person name="Bradshaw R.E."/>
            <person name="Ciuffetti L."/>
            <person name="Hamelin R.C."/>
            <person name="Kema G.H.J."/>
            <person name="Lawrence C."/>
            <person name="Scott J.A."/>
            <person name="Spatafora J.W."/>
            <person name="Turgeon B.G."/>
            <person name="de Wit P.J.G.M."/>
            <person name="Zhong S."/>
            <person name="Goodwin S.B."/>
            <person name="Grigoriev I.V."/>
        </authorList>
    </citation>
    <scope>NUCLEOTIDE SEQUENCE [LARGE SCALE GENOMIC DNA]</scope>
    <source>
        <strain evidence="10">28A</strain>
    </source>
</reference>
<dbReference type="InterPro" id="IPR017972">
    <property type="entry name" value="Cyt_P450_CS"/>
</dbReference>
<evidence type="ECO:0000256" key="1">
    <source>
        <dbReference type="ARBA" id="ARBA00001971"/>
    </source>
</evidence>
<dbReference type="GeneID" id="19397645"/>
<dbReference type="AlphaFoldDB" id="R0JZV6"/>
<dbReference type="SUPFAM" id="SSF48264">
    <property type="entry name" value="Cytochrome P450"/>
    <property type="match status" value="1"/>
</dbReference>
<evidence type="ECO:0000256" key="6">
    <source>
        <dbReference type="PIRSR" id="PIRSR602401-1"/>
    </source>
</evidence>
<keyword evidence="4 6" id="KW-0479">Metal-binding</keyword>
<dbReference type="CDD" id="cd11058">
    <property type="entry name" value="CYP60B-like"/>
    <property type="match status" value="1"/>
</dbReference>
<dbReference type="GO" id="GO:0004497">
    <property type="term" value="F:monooxygenase activity"/>
    <property type="evidence" value="ECO:0007669"/>
    <property type="project" value="UniProtKB-KW"/>
</dbReference>
<dbReference type="Proteomes" id="UP000016935">
    <property type="component" value="Unassembled WGS sequence"/>
</dbReference>
<dbReference type="GO" id="GO:0020037">
    <property type="term" value="F:heme binding"/>
    <property type="evidence" value="ECO:0007669"/>
    <property type="project" value="InterPro"/>
</dbReference>
<dbReference type="PANTHER" id="PTHR24305:SF210">
    <property type="entry name" value="CYTOCHROME P450 MONOOXYGENASE ASQL-RELATED"/>
    <property type="match status" value="1"/>
</dbReference>
<dbReference type="eggNOG" id="KOG0158">
    <property type="taxonomic scope" value="Eukaryota"/>
</dbReference>
<reference evidence="9 10" key="2">
    <citation type="journal article" date="2013" name="PLoS Genet.">
        <title>Comparative genome structure, secondary metabolite, and effector coding capacity across Cochliobolus pathogens.</title>
        <authorList>
            <person name="Condon B.J."/>
            <person name="Leng Y."/>
            <person name="Wu D."/>
            <person name="Bushley K.E."/>
            <person name="Ohm R.A."/>
            <person name="Otillar R."/>
            <person name="Martin J."/>
            <person name="Schackwitz W."/>
            <person name="Grimwood J."/>
            <person name="MohdZainudin N."/>
            <person name="Xue C."/>
            <person name="Wang R."/>
            <person name="Manning V.A."/>
            <person name="Dhillon B."/>
            <person name="Tu Z.J."/>
            <person name="Steffenson B.J."/>
            <person name="Salamov A."/>
            <person name="Sun H."/>
            <person name="Lowry S."/>
            <person name="LaButti K."/>
            <person name="Han J."/>
            <person name="Copeland A."/>
            <person name="Lindquist E."/>
            <person name="Barry K."/>
            <person name="Schmutz J."/>
            <person name="Baker S.E."/>
            <person name="Ciuffetti L.M."/>
            <person name="Grigoriev I.V."/>
            <person name="Zhong S."/>
            <person name="Turgeon B.G."/>
        </authorList>
    </citation>
    <scope>NUCLEOTIDE SEQUENCE [LARGE SCALE GENOMIC DNA]</scope>
    <source>
        <strain evidence="10">28A</strain>
    </source>
</reference>
<dbReference type="STRING" id="671987.R0JZV6"/>
<dbReference type="OrthoDB" id="1470350at2759"/>
<evidence type="ECO:0000256" key="4">
    <source>
        <dbReference type="ARBA" id="ARBA00022723"/>
    </source>
</evidence>
<dbReference type="GO" id="GO:0005506">
    <property type="term" value="F:iron ion binding"/>
    <property type="evidence" value="ECO:0007669"/>
    <property type="project" value="InterPro"/>
</dbReference>
<dbReference type="Pfam" id="PF00067">
    <property type="entry name" value="p450"/>
    <property type="match status" value="1"/>
</dbReference>
<organism evidence="9 10">
    <name type="scientific">Exserohilum turcicum (strain 28A)</name>
    <name type="common">Northern leaf blight fungus</name>
    <name type="synonym">Setosphaeria turcica</name>
    <dbReference type="NCBI Taxonomy" id="671987"/>
    <lineage>
        <taxon>Eukaryota</taxon>
        <taxon>Fungi</taxon>
        <taxon>Dikarya</taxon>
        <taxon>Ascomycota</taxon>
        <taxon>Pezizomycotina</taxon>
        <taxon>Dothideomycetes</taxon>
        <taxon>Pleosporomycetidae</taxon>
        <taxon>Pleosporales</taxon>
        <taxon>Pleosporineae</taxon>
        <taxon>Pleosporaceae</taxon>
        <taxon>Exserohilum</taxon>
    </lineage>
</organism>
<keyword evidence="3 6" id="KW-0349">Heme</keyword>
<keyword evidence="10" id="KW-1185">Reference proteome</keyword>
<dbReference type="InterPro" id="IPR002401">
    <property type="entry name" value="Cyt_P450_E_grp-I"/>
</dbReference>
<evidence type="ECO:0000256" key="3">
    <source>
        <dbReference type="ARBA" id="ARBA00022617"/>
    </source>
</evidence>
<keyword evidence="7" id="KW-0503">Monooxygenase</keyword>
<gene>
    <name evidence="9" type="ORF">SETTUDRAFT_156639</name>
</gene>
<keyword evidence="5 6" id="KW-0408">Iron</keyword>
<feature type="transmembrane region" description="Helical" evidence="8">
    <location>
        <begin position="282"/>
        <end position="305"/>
    </location>
</feature>
<dbReference type="Gene3D" id="1.10.630.10">
    <property type="entry name" value="Cytochrome P450"/>
    <property type="match status" value="1"/>
</dbReference>
<dbReference type="PROSITE" id="PS00086">
    <property type="entry name" value="CYTOCHROME_P450"/>
    <property type="match status" value="1"/>
</dbReference>
<comment type="similarity">
    <text evidence="2 7">Belongs to the cytochrome P450 family.</text>
</comment>
<keyword evidence="8" id="KW-0812">Transmembrane</keyword>
<proteinExistence type="inferred from homology"/>
<protein>
    <recommendedName>
        <fullName evidence="11">Cytochrome P450</fullName>
    </recommendedName>
</protein>
<evidence type="ECO:0000256" key="5">
    <source>
        <dbReference type="ARBA" id="ARBA00023004"/>
    </source>
</evidence>
<evidence type="ECO:0008006" key="11">
    <source>
        <dbReference type="Google" id="ProtNLM"/>
    </source>
</evidence>
<evidence type="ECO:0000256" key="2">
    <source>
        <dbReference type="ARBA" id="ARBA00010617"/>
    </source>
</evidence>
<dbReference type="InterPro" id="IPR036396">
    <property type="entry name" value="Cyt_P450_sf"/>
</dbReference>
<dbReference type="GO" id="GO:0016705">
    <property type="term" value="F:oxidoreductase activity, acting on paired donors, with incorporation or reduction of molecular oxygen"/>
    <property type="evidence" value="ECO:0007669"/>
    <property type="project" value="InterPro"/>
</dbReference>
<accession>R0JZV6</accession>
<evidence type="ECO:0000256" key="7">
    <source>
        <dbReference type="RuleBase" id="RU000461"/>
    </source>
</evidence>
<name>R0JZV6_EXST2</name>
<keyword evidence="8" id="KW-1133">Transmembrane helix</keyword>
<evidence type="ECO:0000256" key="8">
    <source>
        <dbReference type="SAM" id="Phobius"/>
    </source>
</evidence>
<dbReference type="PANTHER" id="PTHR24305">
    <property type="entry name" value="CYTOCHROME P450"/>
    <property type="match status" value="1"/>
</dbReference>
<dbReference type="PRINTS" id="PR00463">
    <property type="entry name" value="EP450I"/>
</dbReference>
<keyword evidence="8" id="KW-0472">Membrane</keyword>
<sequence length="481" mass="54444">MPVQSKLESAISTLSWENIPRYLAALVALTYIIPGPKLAALSNLAYIYHTSNGTEVSWARELHEKYGEVVRCAPDRLSYISPQAWKDITGHRLGGRPEISKDMKKFYVYEQNGEPSIISEPLAQGHGQVRRIFSNAFSDRALKLQEPLIQEHALAADQDARLDMVKLLNFTTFDIMGDLTFGETLGMLDTGEYTPWVRAVFQGIKAGVLLRIPMFYPALAALIKILLPPSIKGKQMEHFMHSAERVDKRLAKGPDIGKSDIWKLVLENPKMQLPLPKMHANASIFMIAGTETTATLLSGLLYLLLTNPDKMKKVVTELRALPKEDLSLEILPRLEYLNVCFEEALRYYPPVPSALPRVVPKGGAEICGEWVLEGTRVAIAQKAAYSSPLNFKDPDKFVPERWLPGTGYETDRREVFQPFSFGPRNCIGKNLAYHEMRIIAAMLLWHYDLELCPESKNWIYQKSYVIWEKPSLMLKLKPVRS</sequence>
<evidence type="ECO:0000313" key="9">
    <source>
        <dbReference type="EMBL" id="EOA82984.1"/>
    </source>
</evidence>
<feature type="binding site" description="axial binding residue" evidence="6">
    <location>
        <position position="426"/>
    </location>
    <ligand>
        <name>heme</name>
        <dbReference type="ChEBI" id="CHEBI:30413"/>
    </ligand>
    <ligandPart>
        <name>Fe</name>
        <dbReference type="ChEBI" id="CHEBI:18248"/>
    </ligandPart>
</feature>
<dbReference type="InterPro" id="IPR050121">
    <property type="entry name" value="Cytochrome_P450_monoxygenase"/>
</dbReference>
<dbReference type="RefSeq" id="XP_008029959.1">
    <property type="nucleotide sequence ID" value="XM_008031768.1"/>
</dbReference>
<dbReference type="PRINTS" id="PR00385">
    <property type="entry name" value="P450"/>
</dbReference>